<sequence>MLSSNLVLLLNVLFTPLIYSQFDNQAQIMQCSNIEFCATNFKPYKDPEMNKFRTKRLHAEQLEKLWNLVKDEGIQVISKNSELYSLIQARTFLCVDDVAGFLLDDNITDYVTSCLWTGGEQVSKCALVPPQYANATFTYMKAPIWAAKLREFRTRIGCSNSDILASQGVQELYICNERCVQAGFGYLMSVLIIVTLTLSFFKNCVVHE</sequence>
<gene>
    <name evidence="3" type="ORF">CAUJ_LOCUS12864</name>
</gene>
<dbReference type="AlphaFoldDB" id="A0A8S1HNZ2"/>
<protein>
    <submittedName>
        <fullName evidence="3">Uncharacterized protein</fullName>
    </submittedName>
</protein>
<keyword evidence="2" id="KW-0732">Signal</keyword>
<evidence type="ECO:0000256" key="1">
    <source>
        <dbReference type="SAM" id="Phobius"/>
    </source>
</evidence>
<evidence type="ECO:0000313" key="3">
    <source>
        <dbReference type="EMBL" id="CAD6196953.1"/>
    </source>
</evidence>
<accession>A0A8S1HNZ2</accession>
<evidence type="ECO:0000256" key="2">
    <source>
        <dbReference type="SAM" id="SignalP"/>
    </source>
</evidence>
<name>A0A8S1HNZ2_9PELO</name>
<reference evidence="3" key="1">
    <citation type="submission" date="2020-10" db="EMBL/GenBank/DDBJ databases">
        <authorList>
            <person name="Kikuchi T."/>
        </authorList>
    </citation>
    <scope>NUCLEOTIDE SEQUENCE</scope>
    <source>
        <strain evidence="3">NKZ352</strain>
    </source>
</reference>
<dbReference type="EMBL" id="CAJGYM010000083">
    <property type="protein sequence ID" value="CAD6196953.1"/>
    <property type="molecule type" value="Genomic_DNA"/>
</dbReference>
<keyword evidence="1" id="KW-1133">Transmembrane helix</keyword>
<keyword evidence="1" id="KW-0472">Membrane</keyword>
<keyword evidence="4" id="KW-1185">Reference proteome</keyword>
<feature type="signal peptide" evidence="2">
    <location>
        <begin position="1"/>
        <end position="20"/>
    </location>
</feature>
<dbReference type="Proteomes" id="UP000835052">
    <property type="component" value="Unassembled WGS sequence"/>
</dbReference>
<comment type="caution">
    <text evidence="3">The sequence shown here is derived from an EMBL/GenBank/DDBJ whole genome shotgun (WGS) entry which is preliminary data.</text>
</comment>
<proteinExistence type="predicted"/>
<evidence type="ECO:0000313" key="4">
    <source>
        <dbReference type="Proteomes" id="UP000835052"/>
    </source>
</evidence>
<dbReference type="OrthoDB" id="5790750at2759"/>
<organism evidence="3 4">
    <name type="scientific">Caenorhabditis auriculariae</name>
    <dbReference type="NCBI Taxonomy" id="2777116"/>
    <lineage>
        <taxon>Eukaryota</taxon>
        <taxon>Metazoa</taxon>
        <taxon>Ecdysozoa</taxon>
        <taxon>Nematoda</taxon>
        <taxon>Chromadorea</taxon>
        <taxon>Rhabditida</taxon>
        <taxon>Rhabditina</taxon>
        <taxon>Rhabditomorpha</taxon>
        <taxon>Rhabditoidea</taxon>
        <taxon>Rhabditidae</taxon>
        <taxon>Peloderinae</taxon>
        <taxon>Caenorhabditis</taxon>
    </lineage>
</organism>
<keyword evidence="1" id="KW-0812">Transmembrane</keyword>
<feature type="transmembrane region" description="Helical" evidence="1">
    <location>
        <begin position="183"/>
        <end position="201"/>
    </location>
</feature>
<feature type="chain" id="PRO_5035722589" evidence="2">
    <location>
        <begin position="21"/>
        <end position="208"/>
    </location>
</feature>